<dbReference type="RefSeq" id="WP_215236936.1">
    <property type="nucleotide sequence ID" value="NZ_CAJRAF010000001.1"/>
</dbReference>
<comment type="caution">
    <text evidence="2">The sequence shown here is derived from an EMBL/GenBank/DDBJ whole genome shotgun (WGS) entry which is preliminary data.</text>
</comment>
<keyword evidence="1" id="KW-0812">Transmembrane</keyword>
<proteinExistence type="predicted"/>
<dbReference type="Proteomes" id="UP000680038">
    <property type="component" value="Unassembled WGS sequence"/>
</dbReference>
<feature type="transmembrane region" description="Helical" evidence="1">
    <location>
        <begin position="310"/>
        <end position="328"/>
    </location>
</feature>
<feature type="transmembrane region" description="Helical" evidence="1">
    <location>
        <begin position="12"/>
        <end position="30"/>
    </location>
</feature>
<sequence length="398" mass="45704">MIPGTRFPPSFLLFLLWTLQCGLVLFLAAINPNHYTTIDSHLYLESASRLLGGEGYRIRQNNVLIWNGIYPMGYSSLIAMVSFMTSLNVLWASKVLNLIASAIWLLSLRKWFGESKALFMGTLLLLGSFLKLWAHTWSEPLFLMVLFSWFYHFVRNMTKPGQPAFRDFLILFLLGTLLMLIRYAGIFIIMLTVLAGIYSALKHTSLRAFFFLMLSLLWLICFGGYLWLNYWHTGSYYGGERLDDTFRFLPVTLLFAKGLLNELLIIRDFVPGKSDVLFLVATFLQIFLTARLSLNLRKTDHQIAGTTESWVRYAAGTAIAYLLFLFVLRNISPFDPPGYRLLAPFTFLAVWALLLYLSEYAISRYSKLLFAVLVLASWFQLVPDKDLKSKFQSLLNLI</sequence>
<evidence type="ECO:0000256" key="1">
    <source>
        <dbReference type="SAM" id="Phobius"/>
    </source>
</evidence>
<name>A0A916NAL5_9BACT</name>
<accession>A0A916NAL5</accession>
<feature type="transmembrane region" description="Helical" evidence="1">
    <location>
        <begin position="117"/>
        <end position="134"/>
    </location>
</feature>
<feature type="transmembrane region" description="Helical" evidence="1">
    <location>
        <begin position="77"/>
        <end position="105"/>
    </location>
</feature>
<feature type="transmembrane region" description="Helical" evidence="1">
    <location>
        <begin position="168"/>
        <end position="201"/>
    </location>
</feature>
<feature type="transmembrane region" description="Helical" evidence="1">
    <location>
        <begin position="208"/>
        <end position="228"/>
    </location>
</feature>
<keyword evidence="3" id="KW-1185">Reference proteome</keyword>
<gene>
    <name evidence="2" type="ORF">DYBT9275_00123</name>
</gene>
<organism evidence="2 3">
    <name type="scientific">Dyadobacter helix</name>
    <dbReference type="NCBI Taxonomy" id="2822344"/>
    <lineage>
        <taxon>Bacteria</taxon>
        <taxon>Pseudomonadati</taxon>
        <taxon>Bacteroidota</taxon>
        <taxon>Cytophagia</taxon>
        <taxon>Cytophagales</taxon>
        <taxon>Spirosomataceae</taxon>
        <taxon>Dyadobacter</taxon>
    </lineage>
</organism>
<dbReference type="AlphaFoldDB" id="A0A916NAL5"/>
<feature type="transmembrane region" description="Helical" evidence="1">
    <location>
        <begin position="276"/>
        <end position="294"/>
    </location>
</feature>
<protein>
    <submittedName>
        <fullName evidence="2">Uncharacterized protein</fullName>
    </submittedName>
</protein>
<keyword evidence="1" id="KW-1133">Transmembrane helix</keyword>
<feature type="transmembrane region" description="Helical" evidence="1">
    <location>
        <begin position="364"/>
        <end position="382"/>
    </location>
</feature>
<dbReference type="EMBL" id="CAJRAF010000001">
    <property type="protein sequence ID" value="CAG4988618.1"/>
    <property type="molecule type" value="Genomic_DNA"/>
</dbReference>
<keyword evidence="1" id="KW-0472">Membrane</keyword>
<evidence type="ECO:0000313" key="3">
    <source>
        <dbReference type="Proteomes" id="UP000680038"/>
    </source>
</evidence>
<reference evidence="2" key="1">
    <citation type="submission" date="2021-04" db="EMBL/GenBank/DDBJ databases">
        <authorList>
            <person name="Rodrigo-Torres L."/>
            <person name="Arahal R. D."/>
            <person name="Lucena T."/>
        </authorList>
    </citation>
    <scope>NUCLEOTIDE SEQUENCE</scope>
    <source>
        <strain evidence="2">CECT 9275</strain>
    </source>
</reference>
<evidence type="ECO:0000313" key="2">
    <source>
        <dbReference type="EMBL" id="CAG4988618.1"/>
    </source>
</evidence>
<feature type="transmembrane region" description="Helical" evidence="1">
    <location>
        <begin position="340"/>
        <end position="358"/>
    </location>
</feature>